<comment type="caution">
    <text evidence="2">The sequence shown here is derived from an EMBL/GenBank/DDBJ whole genome shotgun (WGS) entry which is preliminary data.</text>
</comment>
<feature type="compositionally biased region" description="Basic and acidic residues" evidence="1">
    <location>
        <begin position="27"/>
        <end position="42"/>
    </location>
</feature>
<feature type="region of interest" description="Disordered" evidence="1">
    <location>
        <begin position="1"/>
        <end position="42"/>
    </location>
</feature>
<organism evidence="2 3">
    <name type="scientific">Enterococcus lacertideformus</name>
    <dbReference type="NCBI Taxonomy" id="2771493"/>
    <lineage>
        <taxon>Bacteria</taxon>
        <taxon>Bacillati</taxon>
        <taxon>Bacillota</taxon>
        <taxon>Bacilli</taxon>
        <taxon>Lactobacillales</taxon>
        <taxon>Enterococcaceae</taxon>
        <taxon>Enterococcus</taxon>
    </lineage>
</organism>
<reference evidence="2" key="1">
    <citation type="submission" date="2020-09" db="EMBL/GenBank/DDBJ databases">
        <title>Genomic insights into the novelty and pathogenicity of a unique biofilm-forming Enterococcus sp. bacteria (Enterococcus lacertideformus) identified in reptiles.</title>
        <authorList>
            <person name="Agius J.E."/>
            <person name="Phalen D.N."/>
            <person name="Rose K."/>
            <person name="Eden J.-S."/>
        </authorList>
    </citation>
    <scope>NUCLEOTIDE SEQUENCE</scope>
    <source>
        <strain evidence="2">PHRS 0518</strain>
    </source>
</reference>
<evidence type="ECO:0000256" key="1">
    <source>
        <dbReference type="SAM" id="MobiDB-lite"/>
    </source>
</evidence>
<protein>
    <submittedName>
        <fullName evidence="2">Uncharacterized protein</fullName>
    </submittedName>
</protein>
<dbReference type="Proteomes" id="UP000637757">
    <property type="component" value="Unassembled WGS sequence"/>
</dbReference>
<evidence type="ECO:0000313" key="3">
    <source>
        <dbReference type="Proteomes" id="UP000637757"/>
    </source>
</evidence>
<keyword evidence="3" id="KW-1185">Reference proteome</keyword>
<accession>A0A931AZU8</accession>
<dbReference type="EMBL" id="JADAKE010000014">
    <property type="protein sequence ID" value="MBF8807830.1"/>
    <property type="molecule type" value="Genomic_DNA"/>
</dbReference>
<evidence type="ECO:0000313" key="2">
    <source>
        <dbReference type="EMBL" id="MBF8807830.1"/>
    </source>
</evidence>
<sequence>MQNVPTVKTDPEALSIMGQSSFKKIKEKSSISHSKEKSDEWETTFDRKIEFKVKAPDEISTYKRETDKFPVRG</sequence>
<name>A0A931AZU8_9ENTE</name>
<dbReference type="AlphaFoldDB" id="A0A931AZU8"/>
<gene>
    <name evidence="2" type="ORF">IC227_05040</name>
</gene>
<proteinExistence type="predicted"/>